<dbReference type="OrthoDB" id="2306477at2759"/>
<gene>
    <name evidence="2" type="ORF">EZS28_015420</name>
</gene>
<evidence type="ECO:0000256" key="1">
    <source>
        <dbReference type="SAM" id="MobiDB-lite"/>
    </source>
</evidence>
<feature type="region of interest" description="Disordered" evidence="1">
    <location>
        <begin position="1"/>
        <end position="24"/>
    </location>
</feature>
<evidence type="ECO:0000313" key="2">
    <source>
        <dbReference type="EMBL" id="KAA6389055.1"/>
    </source>
</evidence>
<evidence type="ECO:0008006" key="4">
    <source>
        <dbReference type="Google" id="ProtNLM"/>
    </source>
</evidence>
<dbReference type="EMBL" id="SNRW01003730">
    <property type="protein sequence ID" value="KAA6389055.1"/>
    <property type="molecule type" value="Genomic_DNA"/>
</dbReference>
<organism evidence="2 3">
    <name type="scientific">Streblomastix strix</name>
    <dbReference type="NCBI Taxonomy" id="222440"/>
    <lineage>
        <taxon>Eukaryota</taxon>
        <taxon>Metamonada</taxon>
        <taxon>Preaxostyla</taxon>
        <taxon>Oxymonadida</taxon>
        <taxon>Streblomastigidae</taxon>
        <taxon>Streblomastix</taxon>
    </lineage>
</organism>
<proteinExistence type="predicted"/>
<accession>A0A5J4W2E1</accession>
<dbReference type="Gene3D" id="2.60.120.920">
    <property type="match status" value="1"/>
</dbReference>
<reference evidence="2 3" key="1">
    <citation type="submission" date="2019-03" db="EMBL/GenBank/DDBJ databases">
        <title>Single cell metagenomics reveals metabolic interactions within the superorganism composed of flagellate Streblomastix strix and complex community of Bacteroidetes bacteria on its surface.</title>
        <authorList>
            <person name="Treitli S.C."/>
            <person name="Kolisko M."/>
            <person name="Husnik F."/>
            <person name="Keeling P."/>
            <person name="Hampl V."/>
        </authorList>
    </citation>
    <scope>NUCLEOTIDE SEQUENCE [LARGE SCALE GENOMIC DNA]</scope>
    <source>
        <strain evidence="2">ST1C</strain>
    </source>
</reference>
<feature type="compositionally biased region" description="Basic residues" evidence="1">
    <location>
        <begin position="1"/>
        <end position="10"/>
    </location>
</feature>
<evidence type="ECO:0000313" key="3">
    <source>
        <dbReference type="Proteomes" id="UP000324800"/>
    </source>
</evidence>
<sequence>MHSYKNKKQQKSLPKSSVVQGPGGPIPHTTVGLCLEDIKVDGDTFTSIGDGVSTILFDPVVKKGVVKFEVLNIKELECIGIADESVQLNRNEKPEDRGWDKIVMYDYCIGWIGHIGDSVEGNAAFKTGDRVALELNMDSSPRTLTFFKNGEEQPLFVSGIPAAVRAHLQMKGDSFQVQKFESLPVPLAKHGEGSRSLEFGNEWKEDK</sequence>
<comment type="caution">
    <text evidence="2">The sequence shown here is derived from an EMBL/GenBank/DDBJ whole genome shotgun (WGS) entry which is preliminary data.</text>
</comment>
<dbReference type="Proteomes" id="UP000324800">
    <property type="component" value="Unassembled WGS sequence"/>
</dbReference>
<protein>
    <recommendedName>
        <fullName evidence="4">B30.2/SPRY domain-containing protein</fullName>
    </recommendedName>
</protein>
<dbReference type="InterPro" id="IPR043136">
    <property type="entry name" value="B30.2/SPRY_sf"/>
</dbReference>
<name>A0A5J4W2E1_9EUKA</name>
<dbReference type="AlphaFoldDB" id="A0A5J4W2E1"/>